<protein>
    <submittedName>
        <fullName evidence="1">Uncharacterized protein</fullName>
    </submittedName>
</protein>
<reference evidence="1 2" key="1">
    <citation type="submission" date="2019-05" db="EMBL/GenBank/DDBJ databases">
        <title>Another draft genome of Portunus trituberculatus and its Hox gene families provides insights of decapod evolution.</title>
        <authorList>
            <person name="Jeong J.-H."/>
            <person name="Song I."/>
            <person name="Kim S."/>
            <person name="Choi T."/>
            <person name="Kim D."/>
            <person name="Ryu S."/>
            <person name="Kim W."/>
        </authorList>
    </citation>
    <scope>NUCLEOTIDE SEQUENCE [LARGE SCALE GENOMIC DNA]</scope>
    <source>
        <tissue evidence="1">Muscle</tissue>
    </source>
</reference>
<evidence type="ECO:0000313" key="2">
    <source>
        <dbReference type="Proteomes" id="UP000324222"/>
    </source>
</evidence>
<keyword evidence="2" id="KW-1185">Reference proteome</keyword>
<name>A0A5B7H661_PORTR</name>
<organism evidence="1 2">
    <name type="scientific">Portunus trituberculatus</name>
    <name type="common">Swimming crab</name>
    <name type="synonym">Neptunus trituberculatus</name>
    <dbReference type="NCBI Taxonomy" id="210409"/>
    <lineage>
        <taxon>Eukaryota</taxon>
        <taxon>Metazoa</taxon>
        <taxon>Ecdysozoa</taxon>
        <taxon>Arthropoda</taxon>
        <taxon>Crustacea</taxon>
        <taxon>Multicrustacea</taxon>
        <taxon>Malacostraca</taxon>
        <taxon>Eumalacostraca</taxon>
        <taxon>Eucarida</taxon>
        <taxon>Decapoda</taxon>
        <taxon>Pleocyemata</taxon>
        <taxon>Brachyura</taxon>
        <taxon>Eubrachyura</taxon>
        <taxon>Portunoidea</taxon>
        <taxon>Portunidae</taxon>
        <taxon>Portuninae</taxon>
        <taxon>Portunus</taxon>
    </lineage>
</organism>
<gene>
    <name evidence="1" type="ORF">E2C01_058458</name>
</gene>
<proteinExistence type="predicted"/>
<dbReference type="AlphaFoldDB" id="A0A5B7H661"/>
<dbReference type="EMBL" id="VSRR010021953">
    <property type="protein sequence ID" value="MPC64344.1"/>
    <property type="molecule type" value="Genomic_DNA"/>
</dbReference>
<sequence length="37" mass="4473">MDTKLCNRESKLCEIWYILPIRVYARFVFGEFVFGEV</sequence>
<accession>A0A5B7H661</accession>
<comment type="caution">
    <text evidence="1">The sequence shown here is derived from an EMBL/GenBank/DDBJ whole genome shotgun (WGS) entry which is preliminary data.</text>
</comment>
<evidence type="ECO:0000313" key="1">
    <source>
        <dbReference type="EMBL" id="MPC64344.1"/>
    </source>
</evidence>
<dbReference type="Proteomes" id="UP000324222">
    <property type="component" value="Unassembled WGS sequence"/>
</dbReference>